<dbReference type="RefSeq" id="WP_006894166.1">
    <property type="nucleotide sequence ID" value="NZ_JH109154.1"/>
</dbReference>
<dbReference type="eggNOG" id="COG0457">
    <property type="taxonomic scope" value="Bacteria"/>
</dbReference>
<sequence>MNRWYEVFLSNPNQAIADLFSGRAGLGSGLRLDIPELLYQEFPDMPEFAEPRKLLDNALLHWLNAMRGDYAAQVKRLGYGVYSKRLCDALTSVQLLDLPITIYHLRETASSWLNWLAPLRLAPERDPALEYWRVLTHRQREDACPATWLQLADDPRHEYLSVALVGLQRLPNGHDAQRNKQTQLLALLHHAVLLHDSGKASKFFNQHYATLSARYPAGPEHWQMLLETVTEGFKAKTVIGKDLLEHLRQSAKQQRKNRPSPPAALQPADKAEFDALSKDIKSSRLSASNLAQRLFVILDKNYDYSQTTGDSYFFTSTLSNLGSRLLKRRKLSSEDLERFQSMIERGLSLEPMDSFIWMLWAEYLDHSGQCEAQEWVLRETARLFPDHEASRVELARLLIRQGEVKYPEAERWLREAAERNPDREPSRVELARLLIRQGEAKYPEAERWLLEVADRHPDNEQSRVELARLLIRQGEAKYPEAERWLREAVERKSNDAPSRVELARLLIRQGEAKYPEAERWLREVADRHPDNEQSRVVLAKLLFKQNKTPEAENLLTEFLKDYPKNSAKNILTQIKDNTLDVSAWLDVEADDSEIIGEPQIGCSHQLLNENSASADRSCSDTLVELLAELQRRAKLQAAFAQAPDSPDSMASLVKEAEQGDALALFYREWLQPGEVLVPPHAWAAQACRLYKKQALETDWQQLSQDFPEHYWANRYLLAITVDRKIDALQRKLSDDKEGLTPLQQFIYRDLESGDSTDRDKQVMAVLANGAVGAPQIVRC</sequence>
<dbReference type="OrthoDB" id="5750125at2"/>
<dbReference type="PANTHER" id="PTHR44809:SF1">
    <property type="entry name" value="PROTEIN O-MANNOSYL-TRANSFERASE TMTC1"/>
    <property type="match status" value="1"/>
</dbReference>
<evidence type="ECO:0000256" key="1">
    <source>
        <dbReference type="SAM" id="MobiDB-lite"/>
    </source>
</evidence>
<gene>
    <name evidence="2" type="ORF">Mettu_3073</name>
</gene>
<evidence type="ECO:0000313" key="2">
    <source>
        <dbReference type="EMBL" id="EGW19951.1"/>
    </source>
</evidence>
<dbReference type="InterPro" id="IPR011990">
    <property type="entry name" value="TPR-like_helical_dom_sf"/>
</dbReference>
<protein>
    <submittedName>
        <fullName evidence="2">Sel1 domain protein repeat-containing protein</fullName>
    </submittedName>
</protein>
<keyword evidence="3" id="KW-1185">Reference proteome</keyword>
<dbReference type="STRING" id="697282.Mettu_3073"/>
<feature type="region of interest" description="Disordered" evidence="1">
    <location>
        <begin position="249"/>
        <end position="268"/>
    </location>
</feature>
<dbReference type="Pfam" id="PF14559">
    <property type="entry name" value="TPR_19"/>
    <property type="match status" value="1"/>
</dbReference>
<dbReference type="SUPFAM" id="SSF81901">
    <property type="entry name" value="HCP-like"/>
    <property type="match status" value="1"/>
</dbReference>
<dbReference type="HOGENOM" id="CLU_359343_0_0_6"/>
<dbReference type="EMBL" id="JH109154">
    <property type="protein sequence ID" value="EGW19951.1"/>
    <property type="molecule type" value="Genomic_DNA"/>
</dbReference>
<name>G3J1K7_METTV</name>
<dbReference type="PANTHER" id="PTHR44809">
    <property type="match status" value="1"/>
</dbReference>
<dbReference type="Proteomes" id="UP000004664">
    <property type="component" value="Unassembled WGS sequence"/>
</dbReference>
<dbReference type="InterPro" id="IPR052943">
    <property type="entry name" value="TMTC_O-mannosyl-trnsfr"/>
</dbReference>
<dbReference type="AlphaFoldDB" id="G3J1K7"/>
<organism evidence="2 3">
    <name type="scientific">Methylobacter tundripaludum (strain ATCC BAA-1195 / DSM 17260 / SV96)</name>
    <dbReference type="NCBI Taxonomy" id="697282"/>
    <lineage>
        <taxon>Bacteria</taxon>
        <taxon>Pseudomonadati</taxon>
        <taxon>Pseudomonadota</taxon>
        <taxon>Gammaproteobacteria</taxon>
        <taxon>Methylococcales</taxon>
        <taxon>Methylococcaceae</taxon>
        <taxon>Methylobacter</taxon>
    </lineage>
</organism>
<evidence type="ECO:0000313" key="3">
    <source>
        <dbReference type="Proteomes" id="UP000004664"/>
    </source>
</evidence>
<accession>G3J1K7</accession>
<proteinExistence type="predicted"/>
<reference evidence="2 3" key="1">
    <citation type="submission" date="2011-06" db="EMBL/GenBank/DDBJ databases">
        <title>Genomic sequence of Methylobacter tundripaludum SV96.</title>
        <authorList>
            <consortium name="US DOE Joint Genome Institute"/>
            <person name="Lucas S."/>
            <person name="Han J."/>
            <person name="Lapidus A."/>
            <person name="Cheng J.-F."/>
            <person name="Goodwin L."/>
            <person name="Pitluck S."/>
            <person name="Held B."/>
            <person name="Detter J.C."/>
            <person name="Han C."/>
            <person name="Tapia R."/>
            <person name="Land M."/>
            <person name="Hauser L."/>
            <person name="Kyrpides N."/>
            <person name="Ivanova N."/>
            <person name="Ovchinnikova G."/>
            <person name="Pagani I."/>
            <person name="Klotz M.G."/>
            <person name="Dispirito A.A."/>
            <person name="Murrell J.C."/>
            <person name="Dunfield P."/>
            <person name="Kalyuzhnaya M.G."/>
            <person name="Svenning M."/>
            <person name="Trotsenko Y.A."/>
            <person name="Stein L.Y."/>
            <person name="Woyke T."/>
        </authorList>
    </citation>
    <scope>NUCLEOTIDE SEQUENCE [LARGE SCALE GENOMIC DNA]</scope>
    <source>
        <strain evidence="3">ATCC BAA-1195 / DSM 17260 / SV96</strain>
    </source>
</reference>
<dbReference type="Gene3D" id="1.25.40.10">
    <property type="entry name" value="Tetratricopeptide repeat domain"/>
    <property type="match status" value="1"/>
</dbReference>